<sequence length="63" mass="7193">MGTKNWDALPEYQGLGRSYAIGFFKLRSPADMLFRFAHEVTNYDYETNTCWANCGNYTQVSAA</sequence>
<proteinExistence type="predicted"/>
<organism evidence="1">
    <name type="scientific">Mesocestoides corti</name>
    <name type="common">Flatworm</name>
    <dbReference type="NCBI Taxonomy" id="53468"/>
    <lineage>
        <taxon>Eukaryota</taxon>
        <taxon>Metazoa</taxon>
        <taxon>Spiralia</taxon>
        <taxon>Lophotrochozoa</taxon>
        <taxon>Platyhelminthes</taxon>
        <taxon>Cestoda</taxon>
        <taxon>Eucestoda</taxon>
        <taxon>Cyclophyllidea</taxon>
        <taxon>Mesocestoididae</taxon>
        <taxon>Mesocestoides</taxon>
    </lineage>
</organism>
<reference evidence="1" key="1">
    <citation type="submission" date="2019-11" db="UniProtKB">
        <authorList>
            <consortium name="WormBaseParasite"/>
        </authorList>
    </citation>
    <scope>IDENTIFICATION</scope>
</reference>
<dbReference type="SUPFAM" id="SSF55797">
    <property type="entry name" value="PR-1-like"/>
    <property type="match status" value="1"/>
</dbReference>
<protein>
    <submittedName>
        <fullName evidence="1">Ntox44 domain-containing protein</fullName>
    </submittedName>
</protein>
<name>A0A5K3G2G3_MESCO</name>
<dbReference type="WBParaSite" id="MCU_014641-RA">
    <property type="protein sequence ID" value="MCU_014641-RA"/>
    <property type="gene ID" value="MCU_014641"/>
</dbReference>
<dbReference type="InterPro" id="IPR035940">
    <property type="entry name" value="CAP_sf"/>
</dbReference>
<evidence type="ECO:0000313" key="1">
    <source>
        <dbReference type="WBParaSite" id="MCU_014641-RA"/>
    </source>
</evidence>
<dbReference type="Gene3D" id="3.40.33.10">
    <property type="entry name" value="CAP"/>
    <property type="match status" value="1"/>
</dbReference>
<dbReference type="AlphaFoldDB" id="A0A5K3G2G3"/>
<accession>A0A5K3G2G3</accession>